<comment type="caution">
    <text evidence="2">The sequence shown here is derived from an EMBL/GenBank/DDBJ whole genome shotgun (WGS) entry which is preliminary data.</text>
</comment>
<name>A0A930PSV5_9MICC</name>
<dbReference type="AlphaFoldDB" id="A0A930PSV5"/>
<organism evidence="2 3">
    <name type="scientific">Rothia mucilaginosa</name>
    <dbReference type="NCBI Taxonomy" id="43675"/>
    <lineage>
        <taxon>Bacteria</taxon>
        <taxon>Bacillati</taxon>
        <taxon>Actinomycetota</taxon>
        <taxon>Actinomycetes</taxon>
        <taxon>Micrococcales</taxon>
        <taxon>Micrococcaceae</taxon>
        <taxon>Rothia</taxon>
    </lineage>
</organism>
<feature type="region of interest" description="Disordered" evidence="1">
    <location>
        <begin position="1"/>
        <end position="20"/>
    </location>
</feature>
<gene>
    <name evidence="2" type="ORF">HXO61_09035</name>
</gene>
<evidence type="ECO:0000313" key="3">
    <source>
        <dbReference type="Proteomes" id="UP000770330"/>
    </source>
</evidence>
<dbReference type="Proteomes" id="UP000770330">
    <property type="component" value="Unassembled WGS sequence"/>
</dbReference>
<evidence type="ECO:0000256" key="1">
    <source>
        <dbReference type="SAM" id="MobiDB-lite"/>
    </source>
</evidence>
<dbReference type="EMBL" id="JABZXO010000032">
    <property type="protein sequence ID" value="MBF1658053.1"/>
    <property type="molecule type" value="Genomic_DNA"/>
</dbReference>
<dbReference type="RefSeq" id="WP_303945664.1">
    <property type="nucleotide sequence ID" value="NZ_JABZXO010000032.1"/>
</dbReference>
<proteinExistence type="predicted"/>
<sequence>MLKNLLRHNQPDVDEQDQQLEQAPKKRGLAGLFGQKKAKGGPEGTPLDPPVGGTAASRFLTYGIMGAAYGSVCLALFMACTAMGTASEAQQSAQASHPEAASELNITDTSAEAKAVGYVQAWLEATNTEHTTLDTYVNVPVNSQTPTEVRGLRAAGFTKSGDLVTVRVTGDVKTTMDSAVKGEEPKSMWVQRWWQVVLRTDTSSGTLSVVGLPAPIAAPGAVAADTTFEYPKQVGDPAARAAVQEFLTAYLAGSGEVSRYTAPGSTITAVTPAPYSKVLVQSLNATDEMSAKTAVKDGTEVQVLVTAQLDQGASSQTSTYFLTMASRAGRWEVKSIDTTPKIS</sequence>
<protein>
    <submittedName>
        <fullName evidence="2">Conjugal transfer protein</fullName>
    </submittedName>
</protein>
<dbReference type="InterPro" id="IPR024735">
    <property type="entry name" value="TcpC"/>
</dbReference>
<evidence type="ECO:0000313" key="2">
    <source>
        <dbReference type="EMBL" id="MBF1658053.1"/>
    </source>
</evidence>
<reference evidence="2" key="1">
    <citation type="submission" date="2020-04" db="EMBL/GenBank/DDBJ databases">
        <title>Deep metagenomics examines the oral microbiome during advanced dental caries in children, revealing novel taxa and co-occurrences with host molecules.</title>
        <authorList>
            <person name="Baker J.L."/>
            <person name="Morton J.T."/>
            <person name="Dinis M."/>
            <person name="Alvarez R."/>
            <person name="Tran N.C."/>
            <person name="Knight R."/>
            <person name="Edlund A."/>
        </authorList>
    </citation>
    <scope>NUCLEOTIDE SEQUENCE</scope>
    <source>
        <strain evidence="2">JCVI_39_bin.18</strain>
    </source>
</reference>
<dbReference type="Pfam" id="PF12642">
    <property type="entry name" value="TpcC"/>
    <property type="match status" value="1"/>
</dbReference>
<accession>A0A930PSV5</accession>